<protein>
    <recommendedName>
        <fullName evidence="2">Holin</fullName>
    </recommendedName>
</protein>
<proteinExistence type="predicted"/>
<evidence type="ECO:0000313" key="1">
    <source>
        <dbReference type="EMBL" id="DAD55500.1"/>
    </source>
</evidence>
<name>A0A8D9PE40_9VIRU</name>
<evidence type="ECO:0008006" key="2">
    <source>
        <dbReference type="Google" id="ProtNLM"/>
    </source>
</evidence>
<dbReference type="EMBL" id="BK032494">
    <property type="protein sequence ID" value="DAD55500.1"/>
    <property type="molecule type" value="Genomic_DNA"/>
</dbReference>
<accession>A0A8D9PE40</accession>
<organism evidence="1">
    <name type="scientific">Corticoviridae sp</name>
    <dbReference type="NCBI Taxonomy" id="2832474"/>
    <lineage>
        <taxon>Viruses</taxon>
        <taxon>Varidnaviria</taxon>
        <taxon>Abadenavirae</taxon>
        <taxon>Produgelaviricota</taxon>
        <taxon>Belvinaviricetes</taxon>
        <taxon>Vinavirales</taxon>
        <taxon>Corticoviridae</taxon>
    </lineage>
</organism>
<sequence>MWGKLLKKIAEPSSHAGAGLVALATMFGVPANTAQAVAQAVVALAGVGAIVLTESK</sequence>
<reference evidence="1" key="1">
    <citation type="journal article" date="2021" name="Proc. Natl. Acad. Sci. U.S.A.">
        <title>A Catalog of Tens of Thousands of Viruses from Human Metagenomes Reveals Hidden Associations with Chronic Diseases.</title>
        <authorList>
            <person name="Tisza M.J."/>
            <person name="Buck C.B."/>
        </authorList>
    </citation>
    <scope>NUCLEOTIDE SEQUENCE</scope>
    <source>
        <strain evidence="1">Ct6nR3</strain>
    </source>
</reference>